<accession>A0ACC3DCP0</accession>
<protein>
    <submittedName>
        <fullName evidence="1">Uncharacterized protein</fullName>
    </submittedName>
</protein>
<evidence type="ECO:0000313" key="2">
    <source>
        <dbReference type="Proteomes" id="UP001186974"/>
    </source>
</evidence>
<evidence type="ECO:0000313" key="1">
    <source>
        <dbReference type="EMBL" id="KAK3065093.1"/>
    </source>
</evidence>
<comment type="caution">
    <text evidence="1">The sequence shown here is derived from an EMBL/GenBank/DDBJ whole genome shotgun (WGS) entry which is preliminary data.</text>
</comment>
<proteinExistence type="predicted"/>
<dbReference type="Proteomes" id="UP001186974">
    <property type="component" value="Unassembled WGS sequence"/>
</dbReference>
<sequence length="496" mass="55435">MGTIQKWADIADSQHRNSEGFPEYLIRGAESVQWTFDLRQESLAIMQEDLGLLTLDEVRKHNSSDDAWLVVNNVVWDVADFASYHPGGEEVIIRYFGRDASDIYNEFHGPGLIGEFLKEEKKVGKLSVTQAQSRNAPQQQQSPQKAKVRAELPDLQEILNLNDFEKAARTCLNEKAWAYISGATNDNLTRDWNTDWFQKLMFRPRVLRSVKHVDCSTIILGEKLVMPILNAPASSAILVHPHAEKALAKGLVSQGSIVIIPTMSSYSTEEIVGDLPDKQPFFYQLYVSEDRAFTKTLLDNAIRFKASAIVVTVDLPVFSKREANERYEQKIARAKTISKPGSVGNTQTSRLPERASRAIDPNLSWSDIKWIKEYTGLPVFVKGIQCAEDALSAYQIGCAGIYISNHGGRAVDTAQPAIVTLAEVRAMHPKLMERMIVLIDGGIRRGTDILKAICLGASAVCLGRPFFYALMYGQEGVEHALEGERLWYSSRVARTE</sequence>
<gene>
    <name evidence="1" type="ORF">LTS18_010800</name>
</gene>
<keyword evidence="2" id="KW-1185">Reference proteome</keyword>
<organism evidence="1 2">
    <name type="scientific">Coniosporium uncinatum</name>
    <dbReference type="NCBI Taxonomy" id="93489"/>
    <lineage>
        <taxon>Eukaryota</taxon>
        <taxon>Fungi</taxon>
        <taxon>Dikarya</taxon>
        <taxon>Ascomycota</taxon>
        <taxon>Pezizomycotina</taxon>
        <taxon>Dothideomycetes</taxon>
        <taxon>Dothideomycetes incertae sedis</taxon>
        <taxon>Coniosporium</taxon>
    </lineage>
</organism>
<dbReference type="EMBL" id="JAWDJW010006364">
    <property type="protein sequence ID" value="KAK3065093.1"/>
    <property type="molecule type" value="Genomic_DNA"/>
</dbReference>
<reference evidence="1" key="1">
    <citation type="submission" date="2024-09" db="EMBL/GenBank/DDBJ databases">
        <title>Black Yeasts Isolated from many extreme environments.</title>
        <authorList>
            <person name="Coleine C."/>
            <person name="Stajich J.E."/>
            <person name="Selbmann L."/>
        </authorList>
    </citation>
    <scope>NUCLEOTIDE SEQUENCE</scope>
    <source>
        <strain evidence="1">CCFEE 5737</strain>
    </source>
</reference>
<name>A0ACC3DCP0_9PEZI</name>